<dbReference type="GO" id="GO:0032259">
    <property type="term" value="P:methylation"/>
    <property type="evidence" value="ECO:0007669"/>
    <property type="project" value="UniProtKB-KW"/>
</dbReference>
<proteinExistence type="predicted"/>
<dbReference type="AlphaFoldDB" id="A0A927WLS1"/>
<dbReference type="CDD" id="cd02440">
    <property type="entry name" value="AdoMet_MTases"/>
    <property type="match status" value="1"/>
</dbReference>
<name>A0A927WLS1_SELRU</name>
<dbReference type="SUPFAM" id="SSF53335">
    <property type="entry name" value="S-adenosyl-L-methionine-dependent methyltransferases"/>
    <property type="match status" value="1"/>
</dbReference>
<evidence type="ECO:0000313" key="2">
    <source>
        <dbReference type="EMBL" id="MBE6085522.1"/>
    </source>
</evidence>
<dbReference type="EMBL" id="SVCA01000007">
    <property type="protein sequence ID" value="MBE6085522.1"/>
    <property type="molecule type" value="Genomic_DNA"/>
</dbReference>
<feature type="domain" description="Methyltransferase type 12" evidence="1">
    <location>
        <begin position="70"/>
        <end position="152"/>
    </location>
</feature>
<dbReference type="GO" id="GO:0008168">
    <property type="term" value="F:methyltransferase activity"/>
    <property type="evidence" value="ECO:0007669"/>
    <property type="project" value="UniProtKB-KW"/>
</dbReference>
<reference evidence="2" key="1">
    <citation type="submission" date="2019-04" db="EMBL/GenBank/DDBJ databases">
        <title>Evolution of Biomass-Degrading Anaerobic Consortia Revealed by Metagenomics.</title>
        <authorList>
            <person name="Peng X."/>
        </authorList>
    </citation>
    <scope>NUCLEOTIDE SEQUENCE</scope>
    <source>
        <strain evidence="2">SIG242</strain>
    </source>
</reference>
<sequence>MENKWHEIWEKRSANLTGIDKADYQAVFAELKRINGFDITDGGIPIKALIEQYEDTKMKTKVEQGGTLFEVGCGCGANLYMFQHDGVQVGGLDYSQALIDIMQEIIPKDNLRECICDEAINMPVDIKYDAVLSNSVFSYFPGVGYAEQVLLKMLAKANHSIALLDVHDAEKKEAFIAYRVKNTENYEERYKDLPKLFYPRKFFEDFAVKHQLRIEFYRSKVEGYWNNDFIYNVYMYK</sequence>
<keyword evidence="2" id="KW-0808">Transferase</keyword>
<dbReference type="InterPro" id="IPR013217">
    <property type="entry name" value="Methyltransf_12"/>
</dbReference>
<accession>A0A927WLS1</accession>
<comment type="caution">
    <text evidence="2">The sequence shown here is derived from an EMBL/GenBank/DDBJ whole genome shotgun (WGS) entry which is preliminary data.</text>
</comment>
<keyword evidence="2" id="KW-0489">Methyltransferase</keyword>
<dbReference type="InterPro" id="IPR029063">
    <property type="entry name" value="SAM-dependent_MTases_sf"/>
</dbReference>
<dbReference type="RefSeq" id="WP_303669624.1">
    <property type="nucleotide sequence ID" value="NZ_SVCA01000007.1"/>
</dbReference>
<dbReference type="Gene3D" id="3.40.50.150">
    <property type="entry name" value="Vaccinia Virus protein VP39"/>
    <property type="match status" value="1"/>
</dbReference>
<evidence type="ECO:0000259" key="1">
    <source>
        <dbReference type="Pfam" id="PF08242"/>
    </source>
</evidence>
<dbReference type="Pfam" id="PF08242">
    <property type="entry name" value="Methyltransf_12"/>
    <property type="match status" value="1"/>
</dbReference>
<evidence type="ECO:0000313" key="3">
    <source>
        <dbReference type="Proteomes" id="UP000772151"/>
    </source>
</evidence>
<protein>
    <submittedName>
        <fullName evidence="2">Class I SAM-dependent methyltransferase</fullName>
    </submittedName>
</protein>
<gene>
    <name evidence="2" type="ORF">E7203_08760</name>
</gene>
<organism evidence="2 3">
    <name type="scientific">Selenomonas ruminantium</name>
    <dbReference type="NCBI Taxonomy" id="971"/>
    <lineage>
        <taxon>Bacteria</taxon>
        <taxon>Bacillati</taxon>
        <taxon>Bacillota</taxon>
        <taxon>Negativicutes</taxon>
        <taxon>Selenomonadales</taxon>
        <taxon>Selenomonadaceae</taxon>
        <taxon>Selenomonas</taxon>
    </lineage>
</organism>
<dbReference type="Proteomes" id="UP000772151">
    <property type="component" value="Unassembled WGS sequence"/>
</dbReference>